<sequence length="117" mass="12516">MMPVAVLALELFLLHCVVPFTVDDVAVADVPHACTLLCKQGYKCVMVEPPNCIGCQTVPRCVQEGCDTTCVVSCPFVHICVLVETDCCPVPNCRIVNPGGPIQHLSNNSKNSNDTTA</sequence>
<evidence type="ECO:0000313" key="3">
    <source>
        <dbReference type="Proteomes" id="UP000252519"/>
    </source>
</evidence>
<gene>
    <name evidence="2" type="ORF">ANCCAN_25572</name>
</gene>
<keyword evidence="1" id="KW-0732">Signal</keyword>
<feature type="chain" id="PRO_5017057901" evidence="1">
    <location>
        <begin position="20"/>
        <end position="117"/>
    </location>
</feature>
<keyword evidence="3" id="KW-1185">Reference proteome</keyword>
<dbReference type="OrthoDB" id="5870228at2759"/>
<evidence type="ECO:0000256" key="1">
    <source>
        <dbReference type="SAM" id="SignalP"/>
    </source>
</evidence>
<feature type="signal peptide" evidence="1">
    <location>
        <begin position="1"/>
        <end position="19"/>
    </location>
</feature>
<name>A0A368F998_ANCCA</name>
<accession>A0A368F998</accession>
<evidence type="ECO:0000313" key="2">
    <source>
        <dbReference type="EMBL" id="RCN28683.1"/>
    </source>
</evidence>
<dbReference type="Proteomes" id="UP000252519">
    <property type="component" value="Unassembled WGS sequence"/>
</dbReference>
<proteinExistence type="predicted"/>
<dbReference type="AlphaFoldDB" id="A0A368F998"/>
<reference evidence="2 3" key="1">
    <citation type="submission" date="2014-10" db="EMBL/GenBank/DDBJ databases">
        <title>Draft genome of the hookworm Ancylostoma caninum.</title>
        <authorList>
            <person name="Mitreva M."/>
        </authorList>
    </citation>
    <scope>NUCLEOTIDE SEQUENCE [LARGE SCALE GENOMIC DNA]</scope>
    <source>
        <strain evidence="2 3">Baltimore</strain>
    </source>
</reference>
<protein>
    <submittedName>
        <fullName evidence="2">Uncharacterized protein</fullName>
    </submittedName>
</protein>
<dbReference type="EMBL" id="JOJR01002404">
    <property type="protein sequence ID" value="RCN28683.1"/>
    <property type="molecule type" value="Genomic_DNA"/>
</dbReference>
<comment type="caution">
    <text evidence="2">The sequence shown here is derived from an EMBL/GenBank/DDBJ whole genome shotgun (WGS) entry which is preliminary data.</text>
</comment>
<organism evidence="2 3">
    <name type="scientific">Ancylostoma caninum</name>
    <name type="common">Dog hookworm</name>
    <dbReference type="NCBI Taxonomy" id="29170"/>
    <lineage>
        <taxon>Eukaryota</taxon>
        <taxon>Metazoa</taxon>
        <taxon>Ecdysozoa</taxon>
        <taxon>Nematoda</taxon>
        <taxon>Chromadorea</taxon>
        <taxon>Rhabditida</taxon>
        <taxon>Rhabditina</taxon>
        <taxon>Rhabditomorpha</taxon>
        <taxon>Strongyloidea</taxon>
        <taxon>Ancylostomatidae</taxon>
        <taxon>Ancylostomatinae</taxon>
        <taxon>Ancylostoma</taxon>
    </lineage>
</organism>